<dbReference type="Proteomes" id="UP000049979">
    <property type="component" value="Unassembled WGS sequence"/>
</dbReference>
<keyword evidence="7 16" id="KW-0732">Signal</keyword>
<keyword evidence="11" id="KW-0961">Cell wall biogenesis/degradation</keyword>
<keyword evidence="5 19" id="KW-0121">Carboxypeptidase</keyword>
<feature type="active site" evidence="13">
    <location>
        <position position="122"/>
    </location>
</feature>
<feature type="binding site" evidence="14">
    <location>
        <position position="236"/>
    </location>
    <ligand>
        <name>substrate</name>
    </ligand>
</feature>
<evidence type="ECO:0000256" key="16">
    <source>
        <dbReference type="SAM" id="SignalP"/>
    </source>
</evidence>
<evidence type="ECO:0000256" key="4">
    <source>
        <dbReference type="ARBA" id="ARBA00012448"/>
    </source>
</evidence>
<feature type="active site" description="Proton acceptor" evidence="13">
    <location>
        <position position="67"/>
    </location>
</feature>
<dbReference type="Gene3D" id="3.40.710.10">
    <property type="entry name" value="DD-peptidase/beta-lactamase superfamily"/>
    <property type="match status" value="1"/>
</dbReference>
<dbReference type="GO" id="GO:0006508">
    <property type="term" value="P:proteolysis"/>
    <property type="evidence" value="ECO:0007669"/>
    <property type="project" value="UniProtKB-KW"/>
</dbReference>
<dbReference type="UniPathway" id="UPA00219"/>
<dbReference type="GO" id="GO:0008360">
    <property type="term" value="P:regulation of cell shape"/>
    <property type="evidence" value="ECO:0007669"/>
    <property type="project" value="UniProtKB-KW"/>
</dbReference>
<reference evidence="20" key="1">
    <citation type="submission" date="2015-05" db="EMBL/GenBank/DDBJ databases">
        <authorList>
            <consortium name="Pathogen Informatics"/>
        </authorList>
    </citation>
    <scope>NUCLEOTIDE SEQUENCE [LARGE SCALE GENOMIC DNA]</scope>
    <source>
        <strain evidence="20">M72</strain>
    </source>
</reference>
<keyword evidence="8" id="KW-0378">Hydrolase</keyword>
<dbReference type="InterPro" id="IPR012907">
    <property type="entry name" value="Peptidase_S11_C"/>
</dbReference>
<dbReference type="PRINTS" id="PR00725">
    <property type="entry name" value="DADACBPTASE1"/>
</dbReference>
<comment type="pathway">
    <text evidence="2">Cell wall biogenesis; peptidoglycan biosynthesis.</text>
</comment>
<evidence type="ECO:0000256" key="12">
    <source>
        <dbReference type="ARBA" id="ARBA00034000"/>
    </source>
</evidence>
<evidence type="ECO:0000256" key="9">
    <source>
        <dbReference type="ARBA" id="ARBA00022960"/>
    </source>
</evidence>
<evidence type="ECO:0000256" key="7">
    <source>
        <dbReference type="ARBA" id="ARBA00022729"/>
    </source>
</evidence>
<evidence type="ECO:0000256" key="14">
    <source>
        <dbReference type="PIRSR" id="PIRSR618044-2"/>
    </source>
</evidence>
<feature type="domain" description="Peptidase S11 D-alanyl-D-alanine carboxypeptidase A N-terminal" evidence="17">
    <location>
        <begin position="31"/>
        <end position="256"/>
    </location>
</feature>
<dbReference type="InterPro" id="IPR018044">
    <property type="entry name" value="Peptidase_S11"/>
</dbReference>
<name>A0A0M6WMG2_9FIRM</name>
<dbReference type="SUPFAM" id="SSF69189">
    <property type="entry name" value="Penicillin-binding protein associated domain"/>
    <property type="match status" value="1"/>
</dbReference>
<keyword evidence="10" id="KW-0573">Peptidoglycan synthesis</keyword>
<dbReference type="RefSeq" id="WP_082413836.1">
    <property type="nucleotide sequence ID" value="NZ_CP173697.1"/>
</dbReference>
<evidence type="ECO:0000256" key="2">
    <source>
        <dbReference type="ARBA" id="ARBA00004752"/>
    </source>
</evidence>
<dbReference type="InterPro" id="IPR001967">
    <property type="entry name" value="Peptidase_S11_N"/>
</dbReference>
<dbReference type="Pfam" id="PF07943">
    <property type="entry name" value="PBP5_C"/>
    <property type="match status" value="1"/>
</dbReference>
<dbReference type="PANTHER" id="PTHR21581:SF33">
    <property type="entry name" value="D-ALANYL-D-ALANINE CARBOXYPEPTIDASE DACB"/>
    <property type="match status" value="1"/>
</dbReference>
<dbReference type="GO" id="GO:0009252">
    <property type="term" value="P:peptidoglycan biosynthetic process"/>
    <property type="evidence" value="ECO:0007669"/>
    <property type="project" value="UniProtKB-UniPathway"/>
</dbReference>
<evidence type="ECO:0000256" key="6">
    <source>
        <dbReference type="ARBA" id="ARBA00022670"/>
    </source>
</evidence>
<dbReference type="GO" id="GO:0071555">
    <property type="term" value="P:cell wall organization"/>
    <property type="evidence" value="ECO:0007669"/>
    <property type="project" value="UniProtKB-KW"/>
</dbReference>
<comment type="catalytic activity">
    <reaction evidence="12">
        <text>Preferential cleavage: (Ac)2-L-Lys-D-Ala-|-D-Ala. Also transpeptidation of peptidyl-alanyl moieties that are N-acyl substituents of D-alanine.</text>
        <dbReference type="EC" id="3.4.16.4"/>
    </reaction>
</comment>
<gene>
    <name evidence="19" type="ORF">M72_06721</name>
</gene>
<accession>A0A0M6WMG2</accession>
<dbReference type="STRING" id="301302.ERS852420_00508"/>
<keyword evidence="6" id="KW-0645">Protease</keyword>
<dbReference type="PANTHER" id="PTHR21581">
    <property type="entry name" value="D-ALANYL-D-ALANINE CARBOXYPEPTIDASE"/>
    <property type="match status" value="1"/>
</dbReference>
<evidence type="ECO:0000256" key="3">
    <source>
        <dbReference type="ARBA" id="ARBA00007164"/>
    </source>
</evidence>
<feature type="chain" id="PRO_5005806553" description="serine-type D-Ala-D-Ala carboxypeptidase" evidence="16">
    <location>
        <begin position="28"/>
        <end position="408"/>
    </location>
</feature>
<evidence type="ECO:0000256" key="8">
    <source>
        <dbReference type="ARBA" id="ARBA00022801"/>
    </source>
</evidence>
<dbReference type="OrthoDB" id="9791132at2"/>
<organism evidence="19 20">
    <name type="scientific">Roseburia faecis</name>
    <dbReference type="NCBI Taxonomy" id="301302"/>
    <lineage>
        <taxon>Bacteria</taxon>
        <taxon>Bacillati</taxon>
        <taxon>Bacillota</taxon>
        <taxon>Clostridia</taxon>
        <taxon>Lachnospirales</taxon>
        <taxon>Lachnospiraceae</taxon>
        <taxon>Roseburia</taxon>
    </lineage>
</organism>
<evidence type="ECO:0000256" key="1">
    <source>
        <dbReference type="ARBA" id="ARBA00003217"/>
    </source>
</evidence>
<dbReference type="EC" id="3.4.16.4" evidence="4"/>
<evidence type="ECO:0000256" key="5">
    <source>
        <dbReference type="ARBA" id="ARBA00022645"/>
    </source>
</evidence>
<feature type="domain" description="Peptidase S11 D-Ala-D-Ala carboxypeptidase A C-terminal" evidence="18">
    <location>
        <begin position="321"/>
        <end position="390"/>
    </location>
</feature>
<protein>
    <recommendedName>
        <fullName evidence="4">serine-type D-Ala-D-Ala carboxypeptidase</fullName>
        <ecNumber evidence="4">3.4.16.4</ecNumber>
    </recommendedName>
</protein>
<comment type="similarity">
    <text evidence="3 15">Belongs to the peptidase S11 family.</text>
</comment>
<sequence>MFQKRICTKIVSLLLVIGCLMSESVLAEKQKEPEAQTLYSKSCAMVDGDSGRLLYGKEAQTALPNASTTKILTCIVAMEQCKPDEVVTFSAKAASQPKVHLGAKKGEQFYMQDLWYGLMLESYNDCAYAIAEHVAGSAEKFAALMNEKAKKIGCTDSHFVTPNGLDAKDEQGEHHTTAYDLCRIMSYCAWKSPVSKQFLEVTQTRSHTFQSLEGTGYAVSNKNALLDMMDHVITGKTGYTSKAGYCYVAALEEGGRHYAIALLACGWPNHKNYKWSDAKTLFQYGMDAYHLYRGSEASMELPDIEIAQGCRKETLEEWATHAKLPVYVDTDITKLTFLKKDGDTAEIKKVWSDPISLPVKKGQTLGRVSYCMNGRKIYSGKIKAEVSVKKWSPEKFFQIMWKEALLDK</sequence>
<evidence type="ECO:0000259" key="17">
    <source>
        <dbReference type="Pfam" id="PF00768"/>
    </source>
</evidence>
<evidence type="ECO:0000256" key="10">
    <source>
        <dbReference type="ARBA" id="ARBA00022984"/>
    </source>
</evidence>
<feature type="signal peptide" evidence="16">
    <location>
        <begin position="1"/>
        <end position="27"/>
    </location>
</feature>
<dbReference type="Pfam" id="PF00768">
    <property type="entry name" value="Peptidase_S11"/>
    <property type="match status" value="1"/>
</dbReference>
<dbReference type="SUPFAM" id="SSF56601">
    <property type="entry name" value="beta-lactamase/transpeptidase-like"/>
    <property type="match status" value="1"/>
</dbReference>
<comment type="function">
    <text evidence="1">Removes C-terminal D-alanyl residues from sugar-peptide cell wall precursors.</text>
</comment>
<dbReference type="InterPro" id="IPR015956">
    <property type="entry name" value="Peniciliin-bd_prot_C_sf"/>
</dbReference>
<evidence type="ECO:0000313" key="20">
    <source>
        <dbReference type="Proteomes" id="UP000049979"/>
    </source>
</evidence>
<evidence type="ECO:0000259" key="18">
    <source>
        <dbReference type="Pfam" id="PF07943"/>
    </source>
</evidence>
<dbReference type="GO" id="GO:0009002">
    <property type="term" value="F:serine-type D-Ala-D-Ala carboxypeptidase activity"/>
    <property type="evidence" value="ECO:0007669"/>
    <property type="project" value="UniProtKB-EC"/>
</dbReference>
<evidence type="ECO:0000256" key="13">
    <source>
        <dbReference type="PIRSR" id="PIRSR618044-1"/>
    </source>
</evidence>
<dbReference type="AlphaFoldDB" id="A0A0M6WMG2"/>
<dbReference type="EMBL" id="CVRR01000019">
    <property type="protein sequence ID" value="CRL38415.1"/>
    <property type="molecule type" value="Genomic_DNA"/>
</dbReference>
<dbReference type="Gene3D" id="2.60.410.10">
    <property type="entry name" value="D-Ala-D-Ala carboxypeptidase, C-terminal domain"/>
    <property type="match status" value="1"/>
</dbReference>
<evidence type="ECO:0000256" key="15">
    <source>
        <dbReference type="RuleBase" id="RU004016"/>
    </source>
</evidence>
<feature type="active site" description="Proton acceptor" evidence="13">
    <location>
        <position position="70"/>
    </location>
</feature>
<proteinExistence type="inferred from homology"/>
<dbReference type="InterPro" id="IPR012338">
    <property type="entry name" value="Beta-lactam/transpept-like"/>
</dbReference>
<keyword evidence="9" id="KW-0133">Cell shape</keyword>
<dbReference type="InterPro" id="IPR037167">
    <property type="entry name" value="Peptidase_S11_C_sf"/>
</dbReference>
<keyword evidence="20" id="KW-1185">Reference proteome</keyword>
<evidence type="ECO:0000313" key="19">
    <source>
        <dbReference type="EMBL" id="CRL38415.1"/>
    </source>
</evidence>
<evidence type="ECO:0000256" key="11">
    <source>
        <dbReference type="ARBA" id="ARBA00023316"/>
    </source>
</evidence>